<dbReference type="InterPro" id="IPR036086">
    <property type="entry name" value="ParB/Sulfiredoxin_sf"/>
</dbReference>
<keyword evidence="4" id="KW-0238">DNA-binding</keyword>
<dbReference type="Gene3D" id="1.10.10.2830">
    <property type="match status" value="1"/>
</dbReference>
<dbReference type="GO" id="GO:0007059">
    <property type="term" value="P:chromosome segregation"/>
    <property type="evidence" value="ECO:0007669"/>
    <property type="project" value="TreeGrafter"/>
</dbReference>
<name>A0A2D2D1T6_METT3</name>
<keyword evidence="5" id="KW-1185">Reference proteome</keyword>
<dbReference type="STRING" id="595536.GCA_000178815_02267"/>
<reference evidence="5" key="1">
    <citation type="submission" date="2017-10" db="EMBL/GenBank/DDBJ databases">
        <title>Completed PacBio SMRT sequence of Methylosinus trichosporium OB3b reveals presence of a third large plasmid.</title>
        <authorList>
            <person name="Charles T.C."/>
            <person name="Lynch M.D.J."/>
            <person name="Heil J.R."/>
            <person name="Cheng J."/>
        </authorList>
    </citation>
    <scope>NUCLEOTIDE SEQUENCE [LARGE SCALE GENOMIC DNA]</scope>
    <source>
        <strain evidence="5">OB3b</strain>
    </source>
</reference>
<dbReference type="GO" id="GO:0003677">
    <property type="term" value="F:DNA binding"/>
    <property type="evidence" value="ECO:0007669"/>
    <property type="project" value="UniProtKB-KW"/>
</dbReference>
<dbReference type="Gene3D" id="3.90.1530.30">
    <property type="match status" value="1"/>
</dbReference>
<accession>A0A2D2D1T6</accession>
<organism evidence="4 5">
    <name type="scientific">Methylosinus trichosporium (strain ATCC 35070 / NCIMB 11131 / UNIQEM 75 / OB3b)</name>
    <dbReference type="NCBI Taxonomy" id="595536"/>
    <lineage>
        <taxon>Bacteria</taxon>
        <taxon>Pseudomonadati</taxon>
        <taxon>Pseudomonadota</taxon>
        <taxon>Alphaproteobacteria</taxon>
        <taxon>Hyphomicrobiales</taxon>
        <taxon>Methylocystaceae</taxon>
        <taxon>Methylosinus</taxon>
    </lineage>
</organism>
<dbReference type="InterPro" id="IPR050336">
    <property type="entry name" value="Chromosome_partition/occlusion"/>
</dbReference>
<dbReference type="SUPFAM" id="SSF109709">
    <property type="entry name" value="KorB DNA-binding domain-like"/>
    <property type="match status" value="1"/>
</dbReference>
<dbReference type="GO" id="GO:0005694">
    <property type="term" value="C:chromosome"/>
    <property type="evidence" value="ECO:0007669"/>
    <property type="project" value="TreeGrafter"/>
</dbReference>
<feature type="compositionally biased region" description="Low complexity" evidence="2">
    <location>
        <begin position="399"/>
        <end position="421"/>
    </location>
</feature>
<dbReference type="FunFam" id="1.10.10.2830:FF:000001">
    <property type="entry name" value="Chromosome partitioning protein ParB"/>
    <property type="match status" value="1"/>
</dbReference>
<feature type="region of interest" description="Disordered" evidence="2">
    <location>
        <begin position="648"/>
        <end position="709"/>
    </location>
</feature>
<proteinExistence type="inferred from homology"/>
<dbReference type="SUPFAM" id="SSF110849">
    <property type="entry name" value="ParB/Sulfiredoxin"/>
    <property type="match status" value="1"/>
</dbReference>
<evidence type="ECO:0000256" key="1">
    <source>
        <dbReference type="ARBA" id="ARBA00006295"/>
    </source>
</evidence>
<feature type="region of interest" description="Disordered" evidence="2">
    <location>
        <begin position="390"/>
        <end position="444"/>
    </location>
</feature>
<sequence length="709" mass="77525">MATAVQKTHLSASRDIPFNKLLLSQSNVRRIKAGVSIEELAEDIARRTLLQSITVRPVLDADGSETGVFEIPAGGRRYRALELLVKQKRLARTAPIPCVVRTDGTAEEDSLAENVQRAPLHPLDQFRAFLTLREKGQSEEEIAAAFFVAVAVVKQRLRLASVSPKLLDVYAEDGMTLDQLMGFTVSPDHERQEQVWDAIQRSYNKEAYQIRRLLTEGAVRASDKRAQFAGDDYAAAGGAVMRDLFQSDDGGWLQDVGLRDRLVAEKLERAAEGIRAEGWKWVEVATDFPYGHTYGLRCIQGERPPLTPEGEAALESLRIEAQQIEAAFADEDQIPEDVDRRLGEIETAMAEIEDRPVAYDPDDISRAGAFVSIDGSGRLRIERGYVRPEDDAQIAEPTVADSDGDANADASSAVASAASRAVEPDGDNTVRSEPAEEEDEGIRPLPDKLLTELTAYRTLALRRAIGDDPGVAILAALHVLCLKLFYRYGSDSCLEIEPKNVAFGSLAPGLGDTPLAAAVDSRHRDWSSQLPTEPGDLWTALTTLDVAARQTLFAHCVSLSVNAVHEAWNRRHRAVVHADRLAQTLSLDIAAAGWTPTVDNFLRRVTKARSLGAVREAKGESSARKIEHLKKGDMAAQAEQMLVGTGWLPEPLRTPGHAFQQSETADATRHDDEPVEESATIESEMAIDEDTAQSDAEAGSTDDPETFAE</sequence>
<dbReference type="CDD" id="cd16406">
    <property type="entry name" value="ParB_N_like"/>
    <property type="match status" value="1"/>
</dbReference>
<dbReference type="SMART" id="SM00470">
    <property type="entry name" value="ParB"/>
    <property type="match status" value="1"/>
</dbReference>
<dbReference type="Proteomes" id="UP000230709">
    <property type="component" value="Chromosome"/>
</dbReference>
<dbReference type="KEGG" id="mtw:CQW49_14520"/>
<dbReference type="InterPro" id="IPR003115">
    <property type="entry name" value="ParB_N"/>
</dbReference>
<dbReference type="AlphaFoldDB" id="A0A2D2D1T6"/>
<dbReference type="EMBL" id="CP023737">
    <property type="protein sequence ID" value="ATQ68957.1"/>
    <property type="molecule type" value="Genomic_DNA"/>
</dbReference>
<dbReference type="Pfam" id="PF02195">
    <property type="entry name" value="ParB_N"/>
    <property type="match status" value="1"/>
</dbReference>
<evidence type="ECO:0000256" key="2">
    <source>
        <dbReference type="SAM" id="MobiDB-lite"/>
    </source>
</evidence>
<feature type="compositionally biased region" description="Acidic residues" evidence="2">
    <location>
        <begin position="700"/>
        <end position="709"/>
    </location>
</feature>
<dbReference type="FunFam" id="3.90.1530.30:FF:000002">
    <property type="entry name" value="Chromosome partitioning protein ParB"/>
    <property type="match status" value="1"/>
</dbReference>
<evidence type="ECO:0000313" key="5">
    <source>
        <dbReference type="Proteomes" id="UP000230709"/>
    </source>
</evidence>
<evidence type="ECO:0000259" key="3">
    <source>
        <dbReference type="SMART" id="SM00470"/>
    </source>
</evidence>
<comment type="similarity">
    <text evidence="1">Belongs to the ParB family.</text>
</comment>
<feature type="domain" description="ParB-like N-terminal" evidence="3">
    <location>
        <begin position="14"/>
        <end position="115"/>
    </location>
</feature>
<dbReference type="RefSeq" id="WP_003615740.1">
    <property type="nucleotide sequence ID" value="NZ_ADVE02000001.1"/>
</dbReference>
<dbReference type="PANTHER" id="PTHR33375:SF7">
    <property type="entry name" value="CHROMOSOME 2-PARTITIONING PROTEIN PARB-RELATED"/>
    <property type="match status" value="1"/>
</dbReference>
<dbReference type="PANTHER" id="PTHR33375">
    <property type="entry name" value="CHROMOSOME-PARTITIONING PROTEIN PARB-RELATED"/>
    <property type="match status" value="1"/>
</dbReference>
<protein>
    <submittedName>
        <fullName evidence="4">DNA-binding protein</fullName>
    </submittedName>
</protein>
<gene>
    <name evidence="4" type="ORF">CQW49_14520</name>
</gene>
<evidence type="ECO:0000313" key="4">
    <source>
        <dbReference type="EMBL" id="ATQ68957.1"/>
    </source>
</evidence>